<comment type="catalytic activity">
    <reaction evidence="8">
        <text>DNA(n) + a 2'-deoxyribonucleoside 5'-triphosphate = DNA(n+1) + diphosphate</text>
        <dbReference type="Rhea" id="RHEA:22508"/>
        <dbReference type="Rhea" id="RHEA-COMP:17339"/>
        <dbReference type="Rhea" id="RHEA-COMP:17340"/>
        <dbReference type="ChEBI" id="CHEBI:33019"/>
        <dbReference type="ChEBI" id="CHEBI:61560"/>
        <dbReference type="ChEBI" id="CHEBI:173112"/>
        <dbReference type="EC" id="2.7.7.7"/>
    </reaction>
</comment>
<gene>
    <name evidence="10" type="ORF">AVEN_24896_1</name>
</gene>
<evidence type="ECO:0000313" key="11">
    <source>
        <dbReference type="Proteomes" id="UP000499080"/>
    </source>
</evidence>
<protein>
    <recommendedName>
        <fullName evidence="2">DNA-directed DNA polymerase</fullName>
        <ecNumber evidence="2">2.7.7.7</ecNumber>
    </recommendedName>
</protein>
<proteinExistence type="inferred from homology"/>
<feature type="domain" description="DNA-directed DNA polymerase family B mitochondria/virus" evidence="9">
    <location>
        <begin position="2"/>
        <end position="163"/>
    </location>
</feature>
<dbReference type="SUPFAM" id="SSF53098">
    <property type="entry name" value="Ribonuclease H-like"/>
    <property type="match status" value="1"/>
</dbReference>
<dbReference type="InterPro" id="IPR012337">
    <property type="entry name" value="RNaseH-like_sf"/>
</dbReference>
<evidence type="ECO:0000256" key="6">
    <source>
        <dbReference type="ARBA" id="ARBA00022932"/>
    </source>
</evidence>
<dbReference type="GO" id="GO:0006260">
    <property type="term" value="P:DNA replication"/>
    <property type="evidence" value="ECO:0007669"/>
    <property type="project" value="UniProtKB-KW"/>
</dbReference>
<dbReference type="PANTHER" id="PTHR33568:SF3">
    <property type="entry name" value="DNA-DIRECTED DNA POLYMERASE"/>
    <property type="match status" value="1"/>
</dbReference>
<organism evidence="10 11">
    <name type="scientific">Araneus ventricosus</name>
    <name type="common">Orbweaver spider</name>
    <name type="synonym">Epeira ventricosa</name>
    <dbReference type="NCBI Taxonomy" id="182803"/>
    <lineage>
        <taxon>Eukaryota</taxon>
        <taxon>Metazoa</taxon>
        <taxon>Ecdysozoa</taxon>
        <taxon>Arthropoda</taxon>
        <taxon>Chelicerata</taxon>
        <taxon>Arachnida</taxon>
        <taxon>Araneae</taxon>
        <taxon>Araneomorphae</taxon>
        <taxon>Entelegynae</taxon>
        <taxon>Araneoidea</taxon>
        <taxon>Araneidae</taxon>
        <taxon>Araneus</taxon>
    </lineage>
</organism>
<dbReference type="EC" id="2.7.7.7" evidence="2"/>
<evidence type="ECO:0000259" key="9">
    <source>
        <dbReference type="Pfam" id="PF03175"/>
    </source>
</evidence>
<dbReference type="PANTHER" id="PTHR33568">
    <property type="entry name" value="DNA POLYMERASE"/>
    <property type="match status" value="1"/>
</dbReference>
<name>A0A4Y2QQX6_ARAVE</name>
<reference evidence="10 11" key="1">
    <citation type="journal article" date="2019" name="Sci. Rep.">
        <title>Orb-weaving spider Araneus ventricosus genome elucidates the spidroin gene catalogue.</title>
        <authorList>
            <person name="Kono N."/>
            <person name="Nakamura H."/>
            <person name="Ohtoshi R."/>
            <person name="Moran D.A.P."/>
            <person name="Shinohara A."/>
            <person name="Yoshida Y."/>
            <person name="Fujiwara M."/>
            <person name="Mori M."/>
            <person name="Tomita M."/>
            <person name="Arakawa K."/>
        </authorList>
    </citation>
    <scope>NUCLEOTIDE SEQUENCE [LARGE SCALE GENOMIC DNA]</scope>
</reference>
<dbReference type="Pfam" id="PF03175">
    <property type="entry name" value="DNA_pol_B_2"/>
    <property type="match status" value="1"/>
</dbReference>
<evidence type="ECO:0000256" key="2">
    <source>
        <dbReference type="ARBA" id="ARBA00012417"/>
    </source>
</evidence>
<dbReference type="InterPro" id="IPR004868">
    <property type="entry name" value="DNA-dir_DNA_pol_B_mt/vir"/>
</dbReference>
<dbReference type="AlphaFoldDB" id="A0A4Y2QQX6"/>
<dbReference type="GO" id="GO:0000166">
    <property type="term" value="F:nucleotide binding"/>
    <property type="evidence" value="ECO:0007669"/>
    <property type="project" value="InterPro"/>
</dbReference>
<evidence type="ECO:0000256" key="5">
    <source>
        <dbReference type="ARBA" id="ARBA00022705"/>
    </source>
</evidence>
<dbReference type="Gene3D" id="3.30.420.10">
    <property type="entry name" value="Ribonuclease H-like superfamily/Ribonuclease H"/>
    <property type="match status" value="1"/>
</dbReference>
<accession>A0A4Y2QQX6</accession>
<keyword evidence="3" id="KW-0808">Transferase</keyword>
<evidence type="ECO:0000256" key="1">
    <source>
        <dbReference type="ARBA" id="ARBA00005755"/>
    </source>
</evidence>
<keyword evidence="5" id="KW-0235">DNA replication</keyword>
<dbReference type="GO" id="GO:0003887">
    <property type="term" value="F:DNA-directed DNA polymerase activity"/>
    <property type="evidence" value="ECO:0007669"/>
    <property type="project" value="UniProtKB-KW"/>
</dbReference>
<comment type="similarity">
    <text evidence="1">Belongs to the DNA polymerase type-B family.</text>
</comment>
<dbReference type="Proteomes" id="UP000499080">
    <property type="component" value="Unassembled WGS sequence"/>
</dbReference>
<keyword evidence="7" id="KW-0238">DNA-binding</keyword>
<comment type="caution">
    <text evidence="10">The sequence shown here is derived from an EMBL/GenBank/DDBJ whole genome shotgun (WGS) entry which is preliminary data.</text>
</comment>
<keyword evidence="4" id="KW-0548">Nucleotidyltransferase</keyword>
<keyword evidence="11" id="KW-1185">Reference proteome</keyword>
<evidence type="ECO:0000313" key="10">
    <source>
        <dbReference type="EMBL" id="GBN65757.1"/>
    </source>
</evidence>
<dbReference type="InterPro" id="IPR036397">
    <property type="entry name" value="RNaseH_sf"/>
</dbReference>
<keyword evidence="6" id="KW-0239">DNA-directed DNA polymerase</keyword>
<evidence type="ECO:0000256" key="8">
    <source>
        <dbReference type="ARBA" id="ARBA00049244"/>
    </source>
</evidence>
<evidence type="ECO:0000256" key="4">
    <source>
        <dbReference type="ARBA" id="ARBA00022695"/>
    </source>
</evidence>
<sequence>MKGFDGQFILRWLLEKGQCPKVIPNGTKLMSLQLKALNITIIDSCNFLSMPLSKLPKTFSVEELSKGFFPHLFNRPENQNYVGPLPYYSFYSPNTMSPGDGKLFFQWYDQRKTDAFDFQKEMHISDVDILRRCAEFREQFLKATGLDPFTYVTIASSCMVTYR</sequence>
<dbReference type="GO" id="GO:0003677">
    <property type="term" value="F:DNA binding"/>
    <property type="evidence" value="ECO:0007669"/>
    <property type="project" value="UniProtKB-KW"/>
</dbReference>
<evidence type="ECO:0000256" key="7">
    <source>
        <dbReference type="ARBA" id="ARBA00023125"/>
    </source>
</evidence>
<dbReference type="OrthoDB" id="5871067at2759"/>
<dbReference type="EMBL" id="BGPR01014559">
    <property type="protein sequence ID" value="GBN65757.1"/>
    <property type="molecule type" value="Genomic_DNA"/>
</dbReference>
<evidence type="ECO:0000256" key="3">
    <source>
        <dbReference type="ARBA" id="ARBA00022679"/>
    </source>
</evidence>